<dbReference type="RefSeq" id="WP_420039015.1">
    <property type="nucleotide sequence ID" value="NZ_CP128986.1"/>
</dbReference>
<dbReference type="EMBL" id="CP128986">
    <property type="protein sequence ID" value="WOC13176.1"/>
    <property type="molecule type" value="Genomic_DNA"/>
</dbReference>
<evidence type="ECO:0000259" key="1">
    <source>
        <dbReference type="Pfam" id="PF00561"/>
    </source>
</evidence>
<dbReference type="PANTHER" id="PTHR43798:SF33">
    <property type="entry name" value="HYDROLASE, PUTATIVE (AFU_ORTHOLOGUE AFUA_2G14860)-RELATED"/>
    <property type="match status" value="1"/>
</dbReference>
<dbReference type="EC" id="3.1.1.1" evidence="2"/>
<dbReference type="GO" id="GO:0106435">
    <property type="term" value="F:carboxylesterase activity"/>
    <property type="evidence" value="ECO:0007669"/>
    <property type="project" value="UniProtKB-EC"/>
</dbReference>
<dbReference type="GO" id="GO:0016020">
    <property type="term" value="C:membrane"/>
    <property type="evidence" value="ECO:0007669"/>
    <property type="project" value="TreeGrafter"/>
</dbReference>
<dbReference type="PRINTS" id="PR00111">
    <property type="entry name" value="ABHYDROLASE"/>
</dbReference>
<dbReference type="InterPro" id="IPR000073">
    <property type="entry name" value="AB_hydrolase_1"/>
</dbReference>
<dbReference type="Gene3D" id="3.40.50.1820">
    <property type="entry name" value="alpha/beta hydrolase"/>
    <property type="match status" value="1"/>
</dbReference>
<sequence length="263" mass="27796">MITTPLHTHVFGSGDPDAPVVLALHGLTGHGQRWGRLAELLPGIAMIAPDLLGHGHSPWEPPWAIADHVDAVAATVDALSPPHPIVVVAHSFGSAVAIALADARPDLVAGLVLLDPAQGIDPSTARRFAELSQTHWGHLDAGEAIAAKRAEGWGEVPDDVLDDEIDQHLTAAGDGVVWRVSPPAVATAWSELARPFRLPPATLQTRIVVADRVDPPFVTPAFLAACAAQRPTSVTVYHADTEHMVPFLAPDLCARLILDLVHS</sequence>
<organism evidence="2">
    <name type="scientific">Gordonia sp. MP11Mi</name>
    <dbReference type="NCBI Taxonomy" id="3022769"/>
    <lineage>
        <taxon>Bacteria</taxon>
        <taxon>Bacillati</taxon>
        <taxon>Actinomycetota</taxon>
        <taxon>Actinomycetes</taxon>
        <taxon>Mycobacteriales</taxon>
        <taxon>Gordoniaceae</taxon>
        <taxon>Gordonia</taxon>
    </lineage>
</organism>
<protein>
    <submittedName>
        <fullName evidence="2">Lipase LipV</fullName>
        <ecNumber evidence="2">3.1.1.1</ecNumber>
    </submittedName>
</protein>
<keyword evidence="2" id="KW-0378">Hydrolase</keyword>
<gene>
    <name evidence="2" type="primary">lipV</name>
    <name evidence="2" type="ORF">MP11Mi_22730</name>
</gene>
<accession>A0AA97CVH6</accession>
<dbReference type="InterPro" id="IPR050266">
    <property type="entry name" value="AB_hydrolase_sf"/>
</dbReference>
<dbReference type="PANTHER" id="PTHR43798">
    <property type="entry name" value="MONOACYLGLYCEROL LIPASE"/>
    <property type="match status" value="1"/>
</dbReference>
<dbReference type="InterPro" id="IPR029058">
    <property type="entry name" value="AB_hydrolase_fold"/>
</dbReference>
<dbReference type="Pfam" id="PF00561">
    <property type="entry name" value="Abhydrolase_1"/>
    <property type="match status" value="1"/>
</dbReference>
<evidence type="ECO:0000313" key="2">
    <source>
        <dbReference type="EMBL" id="WOC13176.1"/>
    </source>
</evidence>
<name>A0AA97CVH6_9ACTN</name>
<proteinExistence type="predicted"/>
<feature type="domain" description="AB hydrolase-1" evidence="1">
    <location>
        <begin position="19"/>
        <end position="138"/>
    </location>
</feature>
<dbReference type="SUPFAM" id="SSF53474">
    <property type="entry name" value="alpha/beta-Hydrolases"/>
    <property type="match status" value="1"/>
</dbReference>
<dbReference type="AlphaFoldDB" id="A0AA97CVH6"/>
<reference evidence="2" key="1">
    <citation type="submission" date="2023-06" db="EMBL/GenBank/DDBJ databases">
        <title>Gordonia sp. nov. and Pseudochrobactrum sp. nov., two species isolated from the burying beetle Nicrophorus vespilloides.</title>
        <authorList>
            <person name="Poehlein A."/>
            <person name="Guzman J."/>
            <person name="Daniel R."/>
            <person name="Vilcinskas A."/>
        </authorList>
    </citation>
    <scope>NUCLEOTIDE SEQUENCE</scope>
    <source>
        <strain evidence="2">MP11Mi</strain>
    </source>
</reference>